<feature type="region of interest" description="Disordered" evidence="6">
    <location>
        <begin position="484"/>
        <end position="520"/>
    </location>
</feature>
<evidence type="ECO:0000259" key="8">
    <source>
        <dbReference type="PROSITE" id="PS50011"/>
    </source>
</evidence>
<gene>
    <name evidence="9" type="ORF">HG543_13775</name>
</gene>
<feature type="transmembrane region" description="Helical" evidence="7">
    <location>
        <begin position="57"/>
        <end position="76"/>
    </location>
</feature>
<accession>A0A848LCE9</accession>
<dbReference type="PROSITE" id="PS50011">
    <property type="entry name" value="PROTEIN_KINASE_DOM"/>
    <property type="match status" value="1"/>
</dbReference>
<dbReference type="PROSITE" id="PS00107">
    <property type="entry name" value="PROTEIN_KINASE_ATP"/>
    <property type="match status" value="1"/>
</dbReference>
<dbReference type="AlphaFoldDB" id="A0A848LCE9"/>
<dbReference type="CDD" id="cd14014">
    <property type="entry name" value="STKc_PknB_like"/>
    <property type="match status" value="1"/>
</dbReference>
<protein>
    <submittedName>
        <fullName evidence="9">Serine/threonine protein kinase</fullName>
    </submittedName>
</protein>
<feature type="compositionally biased region" description="Polar residues" evidence="6">
    <location>
        <begin position="490"/>
        <end position="509"/>
    </location>
</feature>
<dbReference type="InterPro" id="IPR011009">
    <property type="entry name" value="Kinase-like_dom_sf"/>
</dbReference>
<feature type="transmembrane region" description="Helical" evidence="7">
    <location>
        <begin position="24"/>
        <end position="45"/>
    </location>
</feature>
<dbReference type="GO" id="GO:0005524">
    <property type="term" value="F:ATP binding"/>
    <property type="evidence" value="ECO:0007669"/>
    <property type="project" value="UniProtKB-UniRule"/>
</dbReference>
<name>A0A848LCE9_9BACT</name>
<feature type="domain" description="Protein kinase" evidence="8">
    <location>
        <begin position="188"/>
        <end position="469"/>
    </location>
</feature>
<evidence type="ECO:0000256" key="7">
    <source>
        <dbReference type="SAM" id="Phobius"/>
    </source>
</evidence>
<dbReference type="PANTHER" id="PTHR43289:SF6">
    <property type="entry name" value="SERINE_THREONINE-PROTEIN KINASE NEKL-3"/>
    <property type="match status" value="1"/>
</dbReference>
<dbReference type="InterPro" id="IPR000719">
    <property type="entry name" value="Prot_kinase_dom"/>
</dbReference>
<dbReference type="Pfam" id="PF00069">
    <property type="entry name" value="Pkinase"/>
    <property type="match status" value="1"/>
</dbReference>
<feature type="binding site" evidence="5">
    <location>
        <position position="220"/>
    </location>
    <ligand>
        <name>ATP</name>
        <dbReference type="ChEBI" id="CHEBI:30616"/>
    </ligand>
</feature>
<evidence type="ECO:0000313" key="9">
    <source>
        <dbReference type="EMBL" id="NMO15912.1"/>
    </source>
</evidence>
<dbReference type="Gene3D" id="1.10.510.10">
    <property type="entry name" value="Transferase(Phosphotransferase) domain 1"/>
    <property type="match status" value="1"/>
</dbReference>
<keyword evidence="7" id="KW-0472">Membrane</keyword>
<evidence type="ECO:0000256" key="1">
    <source>
        <dbReference type="ARBA" id="ARBA00022679"/>
    </source>
</evidence>
<keyword evidence="1" id="KW-0808">Transferase</keyword>
<feature type="transmembrane region" description="Helical" evidence="7">
    <location>
        <begin position="110"/>
        <end position="129"/>
    </location>
</feature>
<keyword evidence="10" id="KW-1185">Reference proteome</keyword>
<evidence type="ECO:0000256" key="6">
    <source>
        <dbReference type="SAM" id="MobiDB-lite"/>
    </source>
</evidence>
<keyword evidence="3 9" id="KW-0418">Kinase</keyword>
<keyword evidence="7" id="KW-0812">Transmembrane</keyword>
<dbReference type="EMBL" id="JABBJJ010000051">
    <property type="protein sequence ID" value="NMO15912.1"/>
    <property type="molecule type" value="Genomic_DNA"/>
</dbReference>
<sequence length="520" mass="56518">MSLAAACCVVSTLCFGPLIGWDYAGSVAAVTAGYALYYGIIHRVLQRTEPTSELTSRLTWLNVGLESSVYGIMFLLDVRFSSAELALTNPILIIATAAIVISAIRSDPRLPLFSAAITTAQLLLLYAVAAYPRLSPPVPLMLSPPLILVRGMYLLLTGWLAQLIAKQYRSMAEEALRAIRQQELLGRYFLHERLGVGGMAEVFRATYSPEGGIERTVAVKRILPAYAEDPQFIALFRREAELGSLLQHPNIVQMLDVGRLENTHFIAMEYVDGLSLRQLLDGHGPLPPHAVAFLGAELAAALDYVHRRTSRDGVPLNLVHRDINPPNILLSRIGDVKLSDFGIARAINHASVTRLGHVRGKADYMAPEQLMGEPLDGRVDLFALGLTLHEALTGRRVLVGPEETSRASIQATIEGLPPPSVLRPELPPELDAVVMSLLRLRPEDRPPRGSEVEERLRALPAPVAPHPHGQAALAHAIRDVLARRTGALRTPSSRGGVSSAPSEAPSTRDVTPRIRPGRGT</sequence>
<keyword evidence="2 5" id="KW-0547">Nucleotide-binding</keyword>
<evidence type="ECO:0000256" key="5">
    <source>
        <dbReference type="PROSITE-ProRule" id="PRU10141"/>
    </source>
</evidence>
<proteinExistence type="predicted"/>
<dbReference type="Gene3D" id="3.30.200.20">
    <property type="entry name" value="Phosphorylase Kinase, domain 1"/>
    <property type="match status" value="1"/>
</dbReference>
<dbReference type="GO" id="GO:0004674">
    <property type="term" value="F:protein serine/threonine kinase activity"/>
    <property type="evidence" value="ECO:0007669"/>
    <property type="project" value="UniProtKB-KW"/>
</dbReference>
<organism evidence="9 10">
    <name type="scientific">Pyxidicoccus fallax</name>
    <dbReference type="NCBI Taxonomy" id="394095"/>
    <lineage>
        <taxon>Bacteria</taxon>
        <taxon>Pseudomonadati</taxon>
        <taxon>Myxococcota</taxon>
        <taxon>Myxococcia</taxon>
        <taxon>Myxococcales</taxon>
        <taxon>Cystobacterineae</taxon>
        <taxon>Myxococcaceae</taxon>
        <taxon>Pyxidicoccus</taxon>
    </lineage>
</organism>
<comment type="caution">
    <text evidence="9">The sequence shown here is derived from an EMBL/GenBank/DDBJ whole genome shotgun (WGS) entry which is preliminary data.</text>
</comment>
<evidence type="ECO:0000313" key="10">
    <source>
        <dbReference type="Proteomes" id="UP000518300"/>
    </source>
</evidence>
<reference evidence="9 10" key="1">
    <citation type="submission" date="2020-04" db="EMBL/GenBank/DDBJ databases">
        <title>Draft genome of Pyxidicoccus fallax type strain.</title>
        <authorList>
            <person name="Whitworth D.E."/>
        </authorList>
    </citation>
    <scope>NUCLEOTIDE SEQUENCE [LARGE SCALE GENOMIC DNA]</scope>
    <source>
        <strain evidence="9 10">DSM 14698</strain>
    </source>
</reference>
<keyword evidence="9" id="KW-0723">Serine/threonine-protein kinase</keyword>
<evidence type="ECO:0000256" key="4">
    <source>
        <dbReference type="ARBA" id="ARBA00022840"/>
    </source>
</evidence>
<feature type="transmembrane region" description="Helical" evidence="7">
    <location>
        <begin position="82"/>
        <end position="103"/>
    </location>
</feature>
<dbReference type="Proteomes" id="UP000518300">
    <property type="component" value="Unassembled WGS sequence"/>
</dbReference>
<evidence type="ECO:0000256" key="2">
    <source>
        <dbReference type="ARBA" id="ARBA00022741"/>
    </source>
</evidence>
<evidence type="ECO:0000256" key="3">
    <source>
        <dbReference type="ARBA" id="ARBA00022777"/>
    </source>
</evidence>
<keyword evidence="7" id="KW-1133">Transmembrane helix</keyword>
<keyword evidence="4 5" id="KW-0067">ATP-binding</keyword>
<dbReference type="PANTHER" id="PTHR43289">
    <property type="entry name" value="MITOGEN-ACTIVATED PROTEIN KINASE KINASE KINASE 20-RELATED"/>
    <property type="match status" value="1"/>
</dbReference>
<dbReference type="InterPro" id="IPR017441">
    <property type="entry name" value="Protein_kinase_ATP_BS"/>
</dbReference>
<dbReference type="SUPFAM" id="SSF56112">
    <property type="entry name" value="Protein kinase-like (PK-like)"/>
    <property type="match status" value="1"/>
</dbReference>